<organism evidence="1 2">
    <name type="scientific">Ancylostoma duodenale</name>
    <dbReference type="NCBI Taxonomy" id="51022"/>
    <lineage>
        <taxon>Eukaryota</taxon>
        <taxon>Metazoa</taxon>
        <taxon>Ecdysozoa</taxon>
        <taxon>Nematoda</taxon>
        <taxon>Chromadorea</taxon>
        <taxon>Rhabditida</taxon>
        <taxon>Rhabditina</taxon>
        <taxon>Rhabditomorpha</taxon>
        <taxon>Strongyloidea</taxon>
        <taxon>Ancylostomatidae</taxon>
        <taxon>Ancylostomatinae</taxon>
        <taxon>Ancylostoma</taxon>
    </lineage>
</organism>
<accession>A0A0C2F795</accession>
<evidence type="ECO:0000313" key="1">
    <source>
        <dbReference type="EMBL" id="KIH42814.1"/>
    </source>
</evidence>
<proteinExistence type="predicted"/>
<dbReference type="EMBL" id="KN792341">
    <property type="protein sequence ID" value="KIH42814.1"/>
    <property type="molecule type" value="Genomic_DNA"/>
</dbReference>
<sequence>MLYFDISRYAAFDPVKTHQRWCPVLDVNPDDGVPLWKLIYNRVSPDRKQLTHVYLNKRLMIYGTSENCAGNHKRCGMC</sequence>
<dbReference type="AlphaFoldDB" id="A0A0C2F795"/>
<dbReference type="OrthoDB" id="5788149at2759"/>
<keyword evidence="2" id="KW-1185">Reference proteome</keyword>
<reference evidence="1 2" key="1">
    <citation type="submission" date="2013-12" db="EMBL/GenBank/DDBJ databases">
        <title>Draft genome of the parsitic nematode Ancylostoma duodenale.</title>
        <authorList>
            <person name="Mitreva M."/>
        </authorList>
    </citation>
    <scope>NUCLEOTIDE SEQUENCE [LARGE SCALE GENOMIC DNA]</scope>
    <source>
        <strain evidence="1 2">Zhejiang</strain>
    </source>
</reference>
<dbReference type="Proteomes" id="UP000054047">
    <property type="component" value="Unassembled WGS sequence"/>
</dbReference>
<gene>
    <name evidence="1" type="ORF">ANCDUO_27196</name>
</gene>
<evidence type="ECO:0000313" key="2">
    <source>
        <dbReference type="Proteomes" id="UP000054047"/>
    </source>
</evidence>
<name>A0A0C2F795_9BILA</name>
<protein>
    <submittedName>
        <fullName evidence="1">Uncharacterized protein</fullName>
    </submittedName>
</protein>